<evidence type="ECO:0000313" key="3">
    <source>
        <dbReference type="Proteomes" id="UP001224325"/>
    </source>
</evidence>
<evidence type="ECO:0000313" key="2">
    <source>
        <dbReference type="EMBL" id="XBL15951.1"/>
    </source>
</evidence>
<feature type="coiled-coil region" evidence="1">
    <location>
        <begin position="211"/>
        <end position="238"/>
    </location>
</feature>
<proteinExistence type="predicted"/>
<organism evidence="2 3">
    <name type="scientific">Mariniflexile litorale</name>
    <dbReference type="NCBI Taxonomy" id="3045158"/>
    <lineage>
        <taxon>Bacteria</taxon>
        <taxon>Pseudomonadati</taxon>
        <taxon>Bacteroidota</taxon>
        <taxon>Flavobacteriia</taxon>
        <taxon>Flavobacteriales</taxon>
        <taxon>Flavobacteriaceae</taxon>
        <taxon>Mariniflexile</taxon>
    </lineage>
</organism>
<sequence>MKKEIFILFVVFLCFSFSSDVQKRIVRDGEFDIECYISTKKIIYLNNKKLYYWYKSGEIHFSQSNVGGSVLHNEYLKYYRSNQLAEKGVFNYGLKTDVWKSWHENGQLKEREIWNNGFLNGEYTSYNSDGDLVLKGRYRNNFKVGYWINYKTKDTSYYKKDFKFDEKPKNLVQRLLRKKDSTEKVQIKFDKINKKRVDSIQKEKLKRGRLIKKRNDSIRKAQEKINRLNQKTLDSIEKTKKVDKGFFNKLFKRGRLNKKEVVKKSKEENVKKN</sequence>
<reference evidence="2" key="1">
    <citation type="submission" date="2024-04" db="EMBL/GenBank/DDBJ databases">
        <title>Mariniflexile litorale, isolated from the shallow sediments of the Sea of Japan.</title>
        <authorList>
            <person name="Romanenko L."/>
            <person name="Isaeva M."/>
        </authorList>
    </citation>
    <scope>NUCLEOTIDE SEQUENCE [LARGE SCALE GENOMIC DNA]</scope>
    <source>
        <strain evidence="2">KMM 9835</strain>
    </source>
</reference>
<dbReference type="Proteomes" id="UP001224325">
    <property type="component" value="Chromosome"/>
</dbReference>
<dbReference type="SUPFAM" id="SSF82185">
    <property type="entry name" value="Histone H3 K4-specific methyltransferase SET7/9 N-terminal domain"/>
    <property type="match status" value="1"/>
</dbReference>
<keyword evidence="3" id="KW-1185">Reference proteome</keyword>
<accession>A0AAU7ELM4</accession>
<protein>
    <recommendedName>
        <fullName evidence="4">MORN repeat protein</fullName>
    </recommendedName>
</protein>
<evidence type="ECO:0008006" key="4">
    <source>
        <dbReference type="Google" id="ProtNLM"/>
    </source>
</evidence>
<dbReference type="EMBL" id="CP155618">
    <property type="protein sequence ID" value="XBL15951.1"/>
    <property type="molecule type" value="Genomic_DNA"/>
</dbReference>
<evidence type="ECO:0000256" key="1">
    <source>
        <dbReference type="SAM" id="Coils"/>
    </source>
</evidence>
<dbReference type="AlphaFoldDB" id="A0AAU7ELM4"/>
<dbReference type="RefSeq" id="WP_308993705.1">
    <property type="nucleotide sequence ID" value="NZ_CP155618.1"/>
</dbReference>
<keyword evidence="1" id="KW-0175">Coiled coil</keyword>
<dbReference type="Gene3D" id="3.90.930.1">
    <property type="match status" value="1"/>
</dbReference>
<gene>
    <name evidence="2" type="ORF">QLS71_008015</name>
</gene>
<dbReference type="KEGG" id="mlil:QLS71_008015"/>
<name>A0AAU7ELM4_9FLAO</name>